<evidence type="ECO:0000313" key="7">
    <source>
        <dbReference type="EMBL" id="ALX50100.1"/>
    </source>
</evidence>
<feature type="domain" description="Carbohydrate kinase FGGY C-terminal" evidence="6">
    <location>
        <begin position="278"/>
        <end position="460"/>
    </location>
</feature>
<dbReference type="Pfam" id="PF02782">
    <property type="entry name" value="FGGY_C"/>
    <property type="match status" value="1"/>
</dbReference>
<evidence type="ECO:0008006" key="9">
    <source>
        <dbReference type="Google" id="ProtNLM"/>
    </source>
</evidence>
<name>A0A0U4FQW7_9BACI</name>
<dbReference type="EMBL" id="CP013862">
    <property type="protein sequence ID" value="ALX50100.1"/>
    <property type="molecule type" value="Genomic_DNA"/>
</dbReference>
<dbReference type="InterPro" id="IPR018485">
    <property type="entry name" value="FGGY_C"/>
</dbReference>
<dbReference type="InterPro" id="IPR000577">
    <property type="entry name" value="Carb_kinase_FGGY"/>
</dbReference>
<organism evidence="7 8">
    <name type="scientific">Lentibacillus amyloliquefaciens</name>
    <dbReference type="NCBI Taxonomy" id="1472767"/>
    <lineage>
        <taxon>Bacteria</taxon>
        <taxon>Bacillati</taxon>
        <taxon>Bacillota</taxon>
        <taxon>Bacilli</taxon>
        <taxon>Bacillales</taxon>
        <taxon>Bacillaceae</taxon>
        <taxon>Lentibacillus</taxon>
    </lineage>
</organism>
<dbReference type="PANTHER" id="PTHR43095:SF5">
    <property type="entry name" value="XYLULOSE KINASE"/>
    <property type="match status" value="1"/>
</dbReference>
<dbReference type="InterPro" id="IPR018484">
    <property type="entry name" value="FGGY_N"/>
</dbReference>
<dbReference type="GO" id="GO:0016301">
    <property type="term" value="F:kinase activity"/>
    <property type="evidence" value="ECO:0007669"/>
    <property type="project" value="UniProtKB-KW"/>
</dbReference>
<feature type="domain" description="Carbohydrate kinase FGGY N-terminal" evidence="5">
    <location>
        <begin position="23"/>
        <end position="265"/>
    </location>
</feature>
<proteinExistence type="inferred from homology"/>
<dbReference type="AlphaFoldDB" id="A0A0U4FQW7"/>
<sequence>MLFNKQSYPFASVEKEGTGMPTYAAVFDIGTTAVKGALAGKNGSFLCERTVQLETDYESNGIVEQNPHDWWEAVKLITRQWWVEDGIDPDQVVMITFTGQMEDVIPITQHQTAERALLYADTRAGAEAEWLKQQFPEIVQQTGNPISATTPLAKLVHMKKHKPTTYEDVQCFVFSSKDYVIFRLTGAIATDPTTAATTGMMNVRTRQWETGHVSLAGLDADKLPTILDAADVAGYVDEQAAQDTGLSQATPVLCGSGDAAASAIGAGAVTSGDSYCYIGTTGWIAGIQEAVKPDAAAHGHFHLAHLPADVIISVAPLLNAGNVYQWGADTFASEASDDRFSDFETLIRQAEPGSNGVLFLPYLQGERNPVNDSKAKGAFWGIGPDTKKCDLARAVIEGICLSLRQVMDVQKLASDDVLTVVGGGTKSAAWCQTLADVLERPVRITPENAYMAAIGGASPAFIRLGWAADYDDFAERFIKVPGSKIYNPNQHTVAMYRSRYQQFLRMYPGLKGMHQPE</sequence>
<evidence type="ECO:0000256" key="3">
    <source>
        <dbReference type="ARBA" id="ARBA00022777"/>
    </source>
</evidence>
<dbReference type="Proteomes" id="UP000050331">
    <property type="component" value="Chromosome"/>
</dbReference>
<dbReference type="PROSITE" id="PS00445">
    <property type="entry name" value="FGGY_KINASES_2"/>
    <property type="match status" value="1"/>
</dbReference>
<accession>A0A0U4FQW7</accession>
<dbReference type="KEGG" id="lao:AOX59_16865"/>
<evidence type="ECO:0000256" key="2">
    <source>
        <dbReference type="ARBA" id="ARBA00022679"/>
    </source>
</evidence>
<dbReference type="InterPro" id="IPR050406">
    <property type="entry name" value="FGGY_Carb_Kinase"/>
</dbReference>
<evidence type="ECO:0000259" key="6">
    <source>
        <dbReference type="Pfam" id="PF02782"/>
    </source>
</evidence>
<dbReference type="GO" id="GO:0005975">
    <property type="term" value="P:carbohydrate metabolic process"/>
    <property type="evidence" value="ECO:0007669"/>
    <property type="project" value="InterPro"/>
</dbReference>
<protein>
    <recommendedName>
        <fullName evidence="9">Carbohydrate kinase</fullName>
    </recommendedName>
</protein>
<evidence type="ECO:0000259" key="5">
    <source>
        <dbReference type="Pfam" id="PF00370"/>
    </source>
</evidence>
<dbReference type="InterPro" id="IPR043129">
    <property type="entry name" value="ATPase_NBD"/>
</dbReference>
<dbReference type="STRING" id="1472767.AOX59_16865"/>
<dbReference type="InterPro" id="IPR018483">
    <property type="entry name" value="Carb_kinase_FGGY_CS"/>
</dbReference>
<dbReference type="GO" id="GO:0016773">
    <property type="term" value="F:phosphotransferase activity, alcohol group as acceptor"/>
    <property type="evidence" value="ECO:0007669"/>
    <property type="project" value="InterPro"/>
</dbReference>
<dbReference type="Gene3D" id="3.30.420.40">
    <property type="match status" value="2"/>
</dbReference>
<evidence type="ECO:0000313" key="8">
    <source>
        <dbReference type="Proteomes" id="UP000050331"/>
    </source>
</evidence>
<dbReference type="CDD" id="cd07805">
    <property type="entry name" value="ASKHA_NBD_FGGY_CvXK-like"/>
    <property type="match status" value="1"/>
</dbReference>
<evidence type="ECO:0000256" key="1">
    <source>
        <dbReference type="ARBA" id="ARBA00009156"/>
    </source>
</evidence>
<dbReference type="SUPFAM" id="SSF53067">
    <property type="entry name" value="Actin-like ATPase domain"/>
    <property type="match status" value="2"/>
</dbReference>
<dbReference type="PIRSF" id="PIRSF000538">
    <property type="entry name" value="GlpK"/>
    <property type="match status" value="1"/>
</dbReference>
<keyword evidence="3 4" id="KW-0418">Kinase</keyword>
<dbReference type="PANTHER" id="PTHR43095">
    <property type="entry name" value="SUGAR KINASE"/>
    <property type="match status" value="1"/>
</dbReference>
<comment type="similarity">
    <text evidence="1 4">Belongs to the FGGY kinase family.</text>
</comment>
<gene>
    <name evidence="7" type="ORF">AOX59_16865</name>
</gene>
<keyword evidence="8" id="KW-1185">Reference proteome</keyword>
<reference evidence="7 8" key="1">
    <citation type="submission" date="2016-01" db="EMBL/GenBank/DDBJ databases">
        <title>Complete genome sequence of strain Lentibacillus amyloliquefaciens LAM0015T isolated from saline sediment.</title>
        <authorList>
            <person name="Wang J.-L."/>
            <person name="He M.-X."/>
        </authorList>
    </citation>
    <scope>NUCLEOTIDE SEQUENCE [LARGE SCALE GENOMIC DNA]</scope>
    <source>
        <strain evidence="7 8">LAM0015</strain>
    </source>
</reference>
<evidence type="ECO:0000256" key="4">
    <source>
        <dbReference type="RuleBase" id="RU003733"/>
    </source>
</evidence>
<keyword evidence="2 4" id="KW-0808">Transferase</keyword>
<dbReference type="Pfam" id="PF00370">
    <property type="entry name" value="FGGY_N"/>
    <property type="match status" value="1"/>
</dbReference>